<dbReference type="EMBL" id="MU253904">
    <property type="protein sequence ID" value="KAG9244454.1"/>
    <property type="molecule type" value="Genomic_DNA"/>
</dbReference>
<name>A0A9P8CET9_9HELO</name>
<evidence type="ECO:0000256" key="1">
    <source>
        <dbReference type="SAM" id="MobiDB-lite"/>
    </source>
</evidence>
<comment type="caution">
    <text evidence="2">The sequence shown here is derived from an EMBL/GenBank/DDBJ whole genome shotgun (WGS) entry which is preliminary data.</text>
</comment>
<proteinExistence type="predicted"/>
<organism evidence="2 3">
    <name type="scientific">Calycina marina</name>
    <dbReference type="NCBI Taxonomy" id="1763456"/>
    <lineage>
        <taxon>Eukaryota</taxon>
        <taxon>Fungi</taxon>
        <taxon>Dikarya</taxon>
        <taxon>Ascomycota</taxon>
        <taxon>Pezizomycotina</taxon>
        <taxon>Leotiomycetes</taxon>
        <taxon>Helotiales</taxon>
        <taxon>Pezizellaceae</taxon>
        <taxon>Calycina</taxon>
    </lineage>
</organism>
<feature type="region of interest" description="Disordered" evidence="1">
    <location>
        <begin position="48"/>
        <end position="99"/>
    </location>
</feature>
<gene>
    <name evidence="2" type="ORF">BJ878DRAFT_542259</name>
</gene>
<dbReference type="Proteomes" id="UP000887226">
    <property type="component" value="Unassembled WGS sequence"/>
</dbReference>
<dbReference type="AlphaFoldDB" id="A0A9P8CET9"/>
<sequence length="136" mass="14756">MSSSGTLTVAHILADLMDLQNADPKAAKELLEANKTLLSSQSFRREPIKGASLRQQSFDLSSRRAGDAGPVPSLMRMTSTMSGISVPETPSDPGDDEDMTRAKELISLYAKRDKFKKLGDTGMGRAKEQVDDVIAR</sequence>
<dbReference type="OrthoDB" id="3519533at2759"/>
<protein>
    <submittedName>
        <fullName evidence="2">Uncharacterized protein</fullName>
    </submittedName>
</protein>
<keyword evidence="3" id="KW-1185">Reference proteome</keyword>
<evidence type="ECO:0000313" key="3">
    <source>
        <dbReference type="Proteomes" id="UP000887226"/>
    </source>
</evidence>
<reference evidence="2" key="1">
    <citation type="journal article" date="2021" name="IMA Fungus">
        <title>Genomic characterization of three marine fungi, including Emericellopsis atlantica sp. nov. with signatures of a generalist lifestyle and marine biomass degradation.</title>
        <authorList>
            <person name="Hagestad O.C."/>
            <person name="Hou L."/>
            <person name="Andersen J.H."/>
            <person name="Hansen E.H."/>
            <person name="Altermark B."/>
            <person name="Li C."/>
            <person name="Kuhnert E."/>
            <person name="Cox R.J."/>
            <person name="Crous P.W."/>
            <person name="Spatafora J.W."/>
            <person name="Lail K."/>
            <person name="Amirebrahimi M."/>
            <person name="Lipzen A."/>
            <person name="Pangilinan J."/>
            <person name="Andreopoulos W."/>
            <person name="Hayes R.D."/>
            <person name="Ng V."/>
            <person name="Grigoriev I.V."/>
            <person name="Jackson S.A."/>
            <person name="Sutton T.D.S."/>
            <person name="Dobson A.D.W."/>
            <person name="Rama T."/>
        </authorList>
    </citation>
    <scope>NUCLEOTIDE SEQUENCE</scope>
    <source>
        <strain evidence="2">TRa3180A</strain>
    </source>
</reference>
<evidence type="ECO:0000313" key="2">
    <source>
        <dbReference type="EMBL" id="KAG9244454.1"/>
    </source>
</evidence>
<accession>A0A9P8CET9</accession>